<evidence type="ECO:0000313" key="3">
    <source>
        <dbReference type="Proteomes" id="UP001500620"/>
    </source>
</evidence>
<dbReference type="EMBL" id="BAABAT010000077">
    <property type="protein sequence ID" value="GAA4263709.1"/>
    <property type="molecule type" value="Genomic_DNA"/>
</dbReference>
<name>A0ABP8DVL2_9ACTN</name>
<feature type="region of interest" description="Disordered" evidence="1">
    <location>
        <begin position="152"/>
        <end position="171"/>
    </location>
</feature>
<accession>A0ABP8DVL2</accession>
<organism evidence="2 3">
    <name type="scientific">Dactylosporangium darangshiense</name>
    <dbReference type="NCBI Taxonomy" id="579108"/>
    <lineage>
        <taxon>Bacteria</taxon>
        <taxon>Bacillati</taxon>
        <taxon>Actinomycetota</taxon>
        <taxon>Actinomycetes</taxon>
        <taxon>Micromonosporales</taxon>
        <taxon>Micromonosporaceae</taxon>
        <taxon>Dactylosporangium</taxon>
    </lineage>
</organism>
<reference evidence="3" key="1">
    <citation type="journal article" date="2019" name="Int. J. Syst. Evol. Microbiol.">
        <title>The Global Catalogue of Microorganisms (GCM) 10K type strain sequencing project: providing services to taxonomists for standard genome sequencing and annotation.</title>
        <authorList>
            <consortium name="The Broad Institute Genomics Platform"/>
            <consortium name="The Broad Institute Genome Sequencing Center for Infectious Disease"/>
            <person name="Wu L."/>
            <person name="Ma J."/>
        </authorList>
    </citation>
    <scope>NUCLEOTIDE SEQUENCE [LARGE SCALE GENOMIC DNA]</scope>
    <source>
        <strain evidence="3">JCM 17441</strain>
    </source>
</reference>
<evidence type="ECO:0000256" key="1">
    <source>
        <dbReference type="SAM" id="MobiDB-lite"/>
    </source>
</evidence>
<gene>
    <name evidence="2" type="ORF">GCM10022255_110710</name>
</gene>
<protein>
    <submittedName>
        <fullName evidence="2">Uncharacterized protein</fullName>
    </submittedName>
</protein>
<keyword evidence="3" id="KW-1185">Reference proteome</keyword>
<comment type="caution">
    <text evidence="2">The sequence shown here is derived from an EMBL/GenBank/DDBJ whole genome shotgun (WGS) entry which is preliminary data.</text>
</comment>
<proteinExistence type="predicted"/>
<sequence>MIVGRKVLAHRASSVLQQPDGRRGVDLAGLGALRGQDQRRDRPQCLTGDAEGFPARREDPQPLALAEHSMGECRRRLDHVLAVVQNQQHRPLADGGDDAIRRLRARCLAEQGIPEAESGERRLRHVAVRADGRELHQPGPVRQVAEQRVRGLRGQPRLPQPARPDQGGEPMLGDEFADRDDIGVLADIAGQLGTQVGLPLLLPPYQLAPQQGDVQCGQLR</sequence>
<feature type="region of interest" description="Disordered" evidence="1">
    <location>
        <begin position="36"/>
        <end position="57"/>
    </location>
</feature>
<evidence type="ECO:0000313" key="2">
    <source>
        <dbReference type="EMBL" id="GAA4263709.1"/>
    </source>
</evidence>
<dbReference type="Proteomes" id="UP001500620">
    <property type="component" value="Unassembled WGS sequence"/>
</dbReference>